<dbReference type="HOGENOM" id="CLU_3059685_0_0_5"/>
<evidence type="ECO:0000313" key="1">
    <source>
        <dbReference type="EMBL" id="CDO60221.1"/>
    </source>
</evidence>
<sequence length="53" mass="6068">MAVRAKFEFPDGRSIFIDNRGGVLLPTSAEKHLNSQRLTVMGRFIMQMTQNRT</sequence>
<reference evidence="1 2" key="1">
    <citation type="journal article" date="2014" name="Front. Genet.">
        <title>Genome and metabolic network of "Candidatus Phaeomarinobacter ectocarpi" Ec32, a new candidate genus of Alphaproteobacteria frequently associated with brown algae.</title>
        <authorList>
            <person name="Dittami S.M."/>
            <person name="Barbeyron T."/>
            <person name="Boyen C."/>
            <person name="Cambefort J."/>
            <person name="Collet G."/>
            <person name="Delage L."/>
            <person name="Gobet A."/>
            <person name="Groisillier A."/>
            <person name="Leblanc C."/>
            <person name="Michel G."/>
            <person name="Scornet D."/>
            <person name="Siegel A."/>
            <person name="Tapia J.E."/>
            <person name="Tonon T."/>
        </authorList>
    </citation>
    <scope>NUCLEOTIDE SEQUENCE [LARGE SCALE GENOMIC DNA]</scope>
    <source>
        <strain evidence="1 2">Ec32</strain>
    </source>
</reference>
<dbReference type="STRING" id="1458461.BN1012_Phect2008"/>
<dbReference type="AlphaFoldDB" id="X5MNM5"/>
<dbReference type="Proteomes" id="UP000032160">
    <property type="component" value="Chromosome I"/>
</dbReference>
<evidence type="ECO:0000313" key="2">
    <source>
        <dbReference type="Proteomes" id="UP000032160"/>
    </source>
</evidence>
<keyword evidence="2" id="KW-1185">Reference proteome</keyword>
<gene>
    <name evidence="1" type="ORF">BN1012_Phect2008</name>
</gene>
<dbReference type="KEGG" id="pect:BN1012_Phect2008"/>
<accession>X5MNM5</accession>
<proteinExistence type="predicted"/>
<dbReference type="EMBL" id="HG966617">
    <property type="protein sequence ID" value="CDO60221.1"/>
    <property type="molecule type" value="Genomic_DNA"/>
</dbReference>
<organism evidence="1 2">
    <name type="scientific">Candidatus Phaeomarinibacter ectocarpi</name>
    <dbReference type="NCBI Taxonomy" id="1458461"/>
    <lineage>
        <taxon>Bacteria</taxon>
        <taxon>Pseudomonadati</taxon>
        <taxon>Pseudomonadota</taxon>
        <taxon>Alphaproteobacteria</taxon>
        <taxon>Hyphomicrobiales</taxon>
        <taxon>Parvibaculaceae</taxon>
        <taxon>Candidatus Phaeomarinibacter</taxon>
    </lineage>
</organism>
<protein>
    <submittedName>
        <fullName evidence="1">Uncharacterized protein</fullName>
    </submittedName>
</protein>
<name>X5MNM5_9HYPH</name>